<name>A0A8J5X8Y4_DIALT</name>
<feature type="region of interest" description="Disordered" evidence="1">
    <location>
        <begin position="105"/>
        <end position="280"/>
    </location>
</feature>
<feature type="compositionally biased region" description="Basic residues" evidence="1">
    <location>
        <begin position="220"/>
        <end position="229"/>
    </location>
</feature>
<dbReference type="Proteomes" id="UP000751190">
    <property type="component" value="Unassembled WGS sequence"/>
</dbReference>
<sequence>MRRRPSVLDKAVDQRDVTPNLPSLPGETRAQYLRRTVLVRLSDSRGKNIVSPMSSLANLESVLNGTPLASPKARRANGRLPISTNAPADDSVMATSLAGPSAALAAAAPASGDPTPSSTAPAPSAPSAVAPAASEAAPPAAAQPPAERAVSPPSADAPAILPTVHGGDARDEATETAAPAAAEPAANVPVREAQAEGAAAGSETPTALSVGGGNPAAKPTRSKARKRAKGSSGVSRPLPFSLTSPELPAPPNAPTPPSAPSARHFATLVDMPPPSSARSNASAMTAMTQAMDGLTLVRLCEFRQEGLLDDVEFVVLKGAIMADLFQLDEHRAAARFSSPPSDEFAGRRTEPRWPE</sequence>
<feature type="compositionally biased region" description="Low complexity" evidence="1">
    <location>
        <begin position="105"/>
        <end position="151"/>
    </location>
</feature>
<evidence type="ECO:0000313" key="2">
    <source>
        <dbReference type="EMBL" id="KAG8458670.1"/>
    </source>
</evidence>
<dbReference type="AlphaFoldDB" id="A0A8J5X8Y4"/>
<organism evidence="2 3">
    <name type="scientific">Diacronema lutheri</name>
    <name type="common">Unicellular marine alga</name>
    <name type="synonym">Monochrysis lutheri</name>
    <dbReference type="NCBI Taxonomy" id="2081491"/>
    <lineage>
        <taxon>Eukaryota</taxon>
        <taxon>Haptista</taxon>
        <taxon>Haptophyta</taxon>
        <taxon>Pavlovophyceae</taxon>
        <taxon>Pavlovales</taxon>
        <taxon>Pavlovaceae</taxon>
        <taxon>Diacronema</taxon>
    </lineage>
</organism>
<evidence type="ECO:0000313" key="3">
    <source>
        <dbReference type="Proteomes" id="UP000751190"/>
    </source>
</evidence>
<feature type="compositionally biased region" description="Basic and acidic residues" evidence="1">
    <location>
        <begin position="1"/>
        <end position="16"/>
    </location>
</feature>
<evidence type="ECO:0000256" key="1">
    <source>
        <dbReference type="SAM" id="MobiDB-lite"/>
    </source>
</evidence>
<feature type="region of interest" description="Disordered" evidence="1">
    <location>
        <begin position="1"/>
        <end position="23"/>
    </location>
</feature>
<feature type="compositionally biased region" description="Low complexity" evidence="1">
    <location>
        <begin position="175"/>
        <end position="201"/>
    </location>
</feature>
<feature type="compositionally biased region" description="Basic and acidic residues" evidence="1">
    <location>
        <begin position="344"/>
        <end position="355"/>
    </location>
</feature>
<feature type="compositionally biased region" description="Pro residues" evidence="1">
    <location>
        <begin position="247"/>
        <end position="259"/>
    </location>
</feature>
<protein>
    <submittedName>
        <fullName evidence="2">Uncharacterized protein</fullName>
    </submittedName>
</protein>
<proteinExistence type="predicted"/>
<feature type="region of interest" description="Disordered" evidence="1">
    <location>
        <begin position="335"/>
        <end position="355"/>
    </location>
</feature>
<gene>
    <name evidence="2" type="ORF">KFE25_008467</name>
</gene>
<dbReference type="EMBL" id="JAGTXO010000049">
    <property type="protein sequence ID" value="KAG8458670.1"/>
    <property type="molecule type" value="Genomic_DNA"/>
</dbReference>
<reference evidence="2" key="1">
    <citation type="submission" date="2021-05" db="EMBL/GenBank/DDBJ databases">
        <title>The genome of the haptophyte Pavlova lutheri (Diacronema luteri, Pavlovales) - a model for lipid biosynthesis in eukaryotic algae.</title>
        <authorList>
            <person name="Hulatt C.J."/>
            <person name="Posewitz M.C."/>
        </authorList>
    </citation>
    <scope>NUCLEOTIDE SEQUENCE</scope>
    <source>
        <strain evidence="2">NIVA-4/92</strain>
    </source>
</reference>
<accession>A0A8J5X8Y4</accession>
<keyword evidence="3" id="KW-1185">Reference proteome</keyword>
<comment type="caution">
    <text evidence="2">The sequence shown here is derived from an EMBL/GenBank/DDBJ whole genome shotgun (WGS) entry which is preliminary data.</text>
</comment>